<dbReference type="Pfam" id="PF00271">
    <property type="entry name" value="Helicase_C"/>
    <property type="match status" value="1"/>
</dbReference>
<protein>
    <recommendedName>
        <fullName evidence="1">Helicase C-terminal domain-containing protein</fullName>
    </recommendedName>
</protein>
<proteinExistence type="predicted"/>
<dbReference type="Proteomes" id="UP001162131">
    <property type="component" value="Unassembled WGS sequence"/>
</dbReference>
<organism evidence="2 3">
    <name type="scientific">Blepharisma stoltei</name>
    <dbReference type="NCBI Taxonomy" id="1481888"/>
    <lineage>
        <taxon>Eukaryota</taxon>
        <taxon>Sar</taxon>
        <taxon>Alveolata</taxon>
        <taxon>Ciliophora</taxon>
        <taxon>Postciliodesmatophora</taxon>
        <taxon>Heterotrichea</taxon>
        <taxon>Heterotrichida</taxon>
        <taxon>Blepharismidae</taxon>
        <taxon>Blepharisma</taxon>
    </lineage>
</organism>
<keyword evidence="3" id="KW-1185">Reference proteome</keyword>
<dbReference type="InterPro" id="IPR027417">
    <property type="entry name" value="P-loop_NTPase"/>
</dbReference>
<sequence length="208" mass="24263">MLKFRIAQSTLKRFFSQIIPEEAQKEADLRKCFTIIQSVEVVAANKRLKILQNKIEEHKDKKMLILCNNEEGTSLLKKDLQELFIFPRTLSGASLSMQDNHIIKNFESKDNGLLIALNNYFKKINLANVSCLINYSIPLTIEEYNEIVLKYYQDAQKGEMLSFFTTNDDELADQLILSFIESHQNIPLSLAEFRRTMIYKSKTSRKWK</sequence>
<reference evidence="2" key="1">
    <citation type="submission" date="2021-09" db="EMBL/GenBank/DDBJ databases">
        <authorList>
            <consortium name="AG Swart"/>
            <person name="Singh M."/>
            <person name="Singh A."/>
            <person name="Seah K."/>
            <person name="Emmerich C."/>
        </authorList>
    </citation>
    <scope>NUCLEOTIDE SEQUENCE</scope>
    <source>
        <strain evidence="2">ATCC30299</strain>
    </source>
</reference>
<evidence type="ECO:0000259" key="1">
    <source>
        <dbReference type="PROSITE" id="PS51194"/>
    </source>
</evidence>
<dbReference type="SUPFAM" id="SSF52540">
    <property type="entry name" value="P-loop containing nucleoside triphosphate hydrolases"/>
    <property type="match status" value="1"/>
</dbReference>
<name>A0AAU9JBC2_9CILI</name>
<comment type="caution">
    <text evidence="2">The sequence shown here is derived from an EMBL/GenBank/DDBJ whole genome shotgun (WGS) entry which is preliminary data.</text>
</comment>
<evidence type="ECO:0000313" key="3">
    <source>
        <dbReference type="Proteomes" id="UP001162131"/>
    </source>
</evidence>
<dbReference type="EMBL" id="CAJZBQ010000028">
    <property type="protein sequence ID" value="CAG9321283.1"/>
    <property type="molecule type" value="Genomic_DNA"/>
</dbReference>
<accession>A0AAU9JBC2</accession>
<dbReference type="PROSITE" id="PS51194">
    <property type="entry name" value="HELICASE_CTER"/>
    <property type="match status" value="1"/>
</dbReference>
<feature type="domain" description="Helicase C-terminal" evidence="1">
    <location>
        <begin position="47"/>
        <end position="194"/>
    </location>
</feature>
<dbReference type="AlphaFoldDB" id="A0AAU9JBC2"/>
<dbReference type="Gene3D" id="3.40.50.300">
    <property type="entry name" value="P-loop containing nucleotide triphosphate hydrolases"/>
    <property type="match status" value="1"/>
</dbReference>
<evidence type="ECO:0000313" key="2">
    <source>
        <dbReference type="EMBL" id="CAG9321283.1"/>
    </source>
</evidence>
<dbReference type="InterPro" id="IPR001650">
    <property type="entry name" value="Helicase_C-like"/>
</dbReference>
<gene>
    <name evidence="2" type="ORF">BSTOLATCC_MIC28570</name>
</gene>